<name>A0AA36BK94_OCTVU</name>
<evidence type="ECO:0000313" key="2">
    <source>
        <dbReference type="Proteomes" id="UP001162480"/>
    </source>
</evidence>
<proteinExistence type="predicted"/>
<dbReference type="EMBL" id="OX597831">
    <property type="protein sequence ID" value="CAI9735976.1"/>
    <property type="molecule type" value="Genomic_DNA"/>
</dbReference>
<organism evidence="1 2">
    <name type="scientific">Octopus vulgaris</name>
    <name type="common">Common octopus</name>
    <dbReference type="NCBI Taxonomy" id="6645"/>
    <lineage>
        <taxon>Eukaryota</taxon>
        <taxon>Metazoa</taxon>
        <taxon>Spiralia</taxon>
        <taxon>Lophotrochozoa</taxon>
        <taxon>Mollusca</taxon>
        <taxon>Cephalopoda</taxon>
        <taxon>Coleoidea</taxon>
        <taxon>Octopodiformes</taxon>
        <taxon>Octopoda</taxon>
        <taxon>Incirrata</taxon>
        <taxon>Octopodidae</taxon>
        <taxon>Octopus</taxon>
    </lineage>
</organism>
<keyword evidence="2" id="KW-1185">Reference proteome</keyword>
<evidence type="ECO:0000313" key="1">
    <source>
        <dbReference type="EMBL" id="CAI9735976.1"/>
    </source>
</evidence>
<reference evidence="1" key="1">
    <citation type="submission" date="2023-08" db="EMBL/GenBank/DDBJ databases">
        <authorList>
            <person name="Alioto T."/>
            <person name="Alioto T."/>
            <person name="Gomez Garrido J."/>
        </authorList>
    </citation>
    <scope>NUCLEOTIDE SEQUENCE</scope>
</reference>
<dbReference type="Proteomes" id="UP001162480">
    <property type="component" value="Chromosome 18"/>
</dbReference>
<accession>A0AA36BK94</accession>
<protein>
    <submittedName>
        <fullName evidence="1">Uncharacterized protein</fullName>
    </submittedName>
</protein>
<gene>
    <name evidence="1" type="ORF">OCTVUL_1B029241</name>
</gene>
<sequence length="219" mass="24029">MPKNDEVVGLPTQKNVKIIEEAKIAEGVTSNEAVKTAKANEGSPIKKAVKTAKVAEGLTSNEAVKTAKVNEGSPVKKAVKTAKVAEGLTSNEAEKSANVCEGSKPSEKTKMFNFAAAADDRMMALSKEERIPDRMMNLSKEQRIDDKATFYVNGKVNRQNLLYWSRGNPHWMDLSKQQDSKKPILVRTKEQECPLERLSSTGVCNREIGSPECKSALYA</sequence>
<dbReference type="AlphaFoldDB" id="A0AA36BK94"/>